<keyword evidence="7" id="KW-0547">Nucleotide-binding</keyword>
<keyword evidence="10" id="KW-0472">Membrane</keyword>
<evidence type="ECO:0000256" key="9">
    <source>
        <dbReference type="ARBA" id="ARBA00022967"/>
    </source>
</evidence>
<dbReference type="FunFam" id="3.40.50.300:FF:000126">
    <property type="entry name" value="Galactose/methyl galactoside import ATP-binding protein MglA"/>
    <property type="match status" value="1"/>
</dbReference>
<keyword evidence="6" id="KW-0677">Repeat</keyword>
<dbReference type="PANTHER" id="PTHR43790:SF3">
    <property type="entry name" value="D-ALLOSE IMPORT ATP-BINDING PROTEIN ALSA-RELATED"/>
    <property type="match status" value="1"/>
</dbReference>
<feature type="domain" description="ABC transporter" evidence="11">
    <location>
        <begin position="257"/>
        <end position="497"/>
    </location>
</feature>
<reference evidence="12" key="1">
    <citation type="submission" date="2022-09" db="EMBL/GenBank/DDBJ databases">
        <title>Complete Genomes of Fervidibacillus albus and Fervidibacillus halotolerans isolated from tidal flat sediments.</title>
        <authorList>
            <person name="Kwon K.K."/>
            <person name="Yang S.-H."/>
            <person name="Park M.J."/>
            <person name="Oh H.-M."/>
        </authorList>
    </citation>
    <scope>NUCLEOTIDE SEQUENCE</scope>
    <source>
        <strain evidence="12">MEBiC13591</strain>
    </source>
</reference>
<dbReference type="SUPFAM" id="SSF52540">
    <property type="entry name" value="P-loop containing nucleoside triphosphate hydrolases"/>
    <property type="match status" value="2"/>
</dbReference>
<evidence type="ECO:0000256" key="8">
    <source>
        <dbReference type="ARBA" id="ARBA00022840"/>
    </source>
</evidence>
<dbReference type="InterPro" id="IPR017871">
    <property type="entry name" value="ABC_transporter-like_CS"/>
</dbReference>
<evidence type="ECO:0000256" key="2">
    <source>
        <dbReference type="ARBA" id="ARBA00004533"/>
    </source>
</evidence>
<dbReference type="InterPro" id="IPR003593">
    <property type="entry name" value="AAA+_ATPase"/>
</dbReference>
<evidence type="ECO:0000256" key="6">
    <source>
        <dbReference type="ARBA" id="ARBA00022737"/>
    </source>
</evidence>
<dbReference type="SMART" id="SM00382">
    <property type="entry name" value="AAA"/>
    <property type="match status" value="2"/>
</dbReference>
<dbReference type="RefSeq" id="WP_275417047.1">
    <property type="nucleotide sequence ID" value="NZ_CP106878.1"/>
</dbReference>
<dbReference type="InterPro" id="IPR050107">
    <property type="entry name" value="ABC_carbohydrate_import_ATPase"/>
</dbReference>
<dbReference type="GO" id="GO:0015749">
    <property type="term" value="P:monosaccharide transmembrane transport"/>
    <property type="evidence" value="ECO:0007669"/>
    <property type="project" value="UniProtKB-ARBA"/>
</dbReference>
<evidence type="ECO:0000313" key="13">
    <source>
        <dbReference type="Proteomes" id="UP001164718"/>
    </source>
</evidence>
<dbReference type="PROSITE" id="PS50893">
    <property type="entry name" value="ABC_TRANSPORTER_2"/>
    <property type="match status" value="2"/>
</dbReference>
<dbReference type="AlphaFoldDB" id="A0A9E8LTD1"/>
<evidence type="ECO:0000256" key="10">
    <source>
        <dbReference type="ARBA" id="ARBA00023136"/>
    </source>
</evidence>
<dbReference type="PROSITE" id="PS00211">
    <property type="entry name" value="ABC_TRANSPORTER_1"/>
    <property type="match status" value="2"/>
</dbReference>
<keyword evidence="8 12" id="KW-0067">ATP-binding</keyword>
<dbReference type="CDD" id="cd03215">
    <property type="entry name" value="ABC_Carb_Monos_II"/>
    <property type="match status" value="1"/>
</dbReference>
<evidence type="ECO:0000256" key="1">
    <source>
        <dbReference type="ARBA" id="ARBA00004202"/>
    </source>
</evidence>
<feature type="domain" description="ABC transporter" evidence="11">
    <location>
        <begin position="10"/>
        <end position="247"/>
    </location>
</feature>
<evidence type="ECO:0000313" key="12">
    <source>
        <dbReference type="EMBL" id="WAA09265.1"/>
    </source>
</evidence>
<evidence type="ECO:0000256" key="7">
    <source>
        <dbReference type="ARBA" id="ARBA00022741"/>
    </source>
</evidence>
<dbReference type="Pfam" id="PF00005">
    <property type="entry name" value="ABC_tran"/>
    <property type="match status" value="2"/>
</dbReference>
<keyword evidence="9" id="KW-1278">Translocase</keyword>
<dbReference type="CDD" id="cd03216">
    <property type="entry name" value="ABC_Carb_Monos_I"/>
    <property type="match status" value="1"/>
</dbReference>
<dbReference type="PANTHER" id="PTHR43790">
    <property type="entry name" value="CARBOHYDRATE TRANSPORT ATP-BINDING PROTEIN MG119-RELATED"/>
    <property type="match status" value="1"/>
</dbReference>
<gene>
    <name evidence="12" type="primary">gguA</name>
    <name evidence="12" type="ORF">OE104_11915</name>
</gene>
<organism evidence="12 13">
    <name type="scientific">Fervidibacillus albus</name>
    <dbReference type="NCBI Taxonomy" id="2980026"/>
    <lineage>
        <taxon>Bacteria</taxon>
        <taxon>Bacillati</taxon>
        <taxon>Bacillota</taxon>
        <taxon>Bacilli</taxon>
        <taxon>Bacillales</taxon>
        <taxon>Bacillaceae</taxon>
        <taxon>Fervidibacillus</taxon>
    </lineage>
</organism>
<dbReference type="GO" id="GO:0005524">
    <property type="term" value="F:ATP binding"/>
    <property type="evidence" value="ECO:0007669"/>
    <property type="project" value="UniProtKB-KW"/>
</dbReference>
<dbReference type="KEGG" id="faf:OE104_11915"/>
<protein>
    <submittedName>
        <fullName evidence="12">Sugar ABC transporter ATP-binding protein</fullName>
    </submittedName>
</protein>
<evidence type="ECO:0000259" key="11">
    <source>
        <dbReference type="PROSITE" id="PS50893"/>
    </source>
</evidence>
<evidence type="ECO:0000256" key="4">
    <source>
        <dbReference type="ARBA" id="ARBA00022475"/>
    </source>
</evidence>
<name>A0A9E8LTD1_9BACI</name>
<keyword evidence="3" id="KW-0813">Transport</keyword>
<dbReference type="InterPro" id="IPR027417">
    <property type="entry name" value="P-loop_NTPase"/>
</dbReference>
<evidence type="ECO:0000256" key="5">
    <source>
        <dbReference type="ARBA" id="ARBA00022597"/>
    </source>
</evidence>
<proteinExistence type="predicted"/>
<evidence type="ECO:0000256" key="3">
    <source>
        <dbReference type="ARBA" id="ARBA00022448"/>
    </source>
</evidence>
<sequence>MTRSSKTPIVEMKNIHKSFFHVHVLKGVSFNLYPGEVHALMGENGAGKSTLIKILTGIYKKDEGTVFYKGTETDFKNPKEAERAGISIIHQELNNIPYLSIAENFFLGKEKTYKKTPFIKTKQMIEKTEEELTKLGIKLDPKKLMMDCSVGEQQMVEIARAVTQKSEVIIMDEPTAALTDREIESLFSVIEDLKRKGVAIVYISHRMEEIFRICDRITVLRDGQSIDTKNIVDTNFEEIVKKMVGRELGERFPKRTTTPGDIRLKVRNLEVDHRIKDIQFDVRKGEILGVAGLMGAGRTEIMEGLFGAKKGAKGIVYLDGKQIPIKNPETSIKHGLAFVTEDRKEEGLVLGLSIRENLSLPNFNKVSSLGFMMKKKEEQLTDEMIQKLRIKSSGREQKVKSLSGGNQQKVVVGKWLGIEPKVLILDEPTRGVDVGAKKEIYEIMNELTKQGVSIIMISSELPEILGMSDRIMVIHEGKIATILNRKEATQENIMVAATGG</sequence>
<comment type="subcellular location">
    <subcellularLocation>
        <location evidence="2">Cell inner membrane</location>
    </subcellularLocation>
    <subcellularLocation>
        <location evidence="1">Cell membrane</location>
        <topology evidence="1">Peripheral membrane protein</topology>
    </subcellularLocation>
</comment>
<keyword evidence="13" id="KW-1185">Reference proteome</keyword>
<dbReference type="FunFam" id="3.40.50.300:FF:000127">
    <property type="entry name" value="Ribose import ATP-binding protein RbsA"/>
    <property type="match status" value="1"/>
</dbReference>
<dbReference type="EMBL" id="CP106878">
    <property type="protein sequence ID" value="WAA09265.1"/>
    <property type="molecule type" value="Genomic_DNA"/>
</dbReference>
<dbReference type="InterPro" id="IPR003439">
    <property type="entry name" value="ABC_transporter-like_ATP-bd"/>
</dbReference>
<dbReference type="GO" id="GO:0016887">
    <property type="term" value="F:ATP hydrolysis activity"/>
    <property type="evidence" value="ECO:0007669"/>
    <property type="project" value="InterPro"/>
</dbReference>
<dbReference type="Proteomes" id="UP001164718">
    <property type="component" value="Chromosome"/>
</dbReference>
<accession>A0A9E8LTD1</accession>
<keyword evidence="5" id="KW-0762">Sugar transport</keyword>
<dbReference type="GO" id="GO:0005886">
    <property type="term" value="C:plasma membrane"/>
    <property type="evidence" value="ECO:0007669"/>
    <property type="project" value="UniProtKB-SubCell"/>
</dbReference>
<keyword evidence="4" id="KW-1003">Cell membrane</keyword>
<dbReference type="Gene3D" id="3.40.50.300">
    <property type="entry name" value="P-loop containing nucleotide triphosphate hydrolases"/>
    <property type="match status" value="2"/>
</dbReference>